<dbReference type="KEGG" id="mhu:Mhun_2133"/>
<dbReference type="GeneID" id="3925249"/>
<keyword evidence="1" id="KW-0812">Transmembrane</keyword>
<evidence type="ECO:0000313" key="3">
    <source>
        <dbReference type="Proteomes" id="UP000001941"/>
    </source>
</evidence>
<dbReference type="EMBL" id="CP000254">
    <property type="protein sequence ID" value="ABD41840.1"/>
    <property type="molecule type" value="Genomic_DNA"/>
</dbReference>
<dbReference type="RefSeq" id="WP_011449099.1">
    <property type="nucleotide sequence ID" value="NC_007796.1"/>
</dbReference>
<feature type="transmembrane region" description="Helical" evidence="1">
    <location>
        <begin position="454"/>
        <end position="471"/>
    </location>
</feature>
<sequence>MTNHFNRHKINIGNISTYNKIFFKKKENVFDFLKKIDFADLFLYTGTTLLNFFALLFIFTQIFFYCNITVNYFTIIISFICSFLVPFLSIFYRSTHIISKTERIKLSLLYAAKIISICAILIIISIMLGSAFIDDGYDSNAYHKPYSLFFIHGWNPITGSTPDVFGGKIIVGDHKGNTYPKAVELIASYIYLCTKSLESVKAVNFIIFFASLTITYSAFSLFFLKRKYIALIISILAVSNPIWLMQSTQFYNDGFVSELFLILISLILLFIKGNAQKYTLLSLLLGLTLLLSSKGSALLFVPILITLLGTLTYLYKKESFRYFPAILLILGFLFCITAYSPYISNYITTKSPLGSEFSKTTPESYTKEYTGFSNDNLPGWMVPRALFLLSLFSSPSQSYTGLNNPFEVSLADTFSMTGEDKINGFGPLIGLITLITVIGLLFIIRTIQSEDERILLISIFFIFLSVILHTACWWARMVPQFYLIPVFVLAITLLKKSSVIKVISALLVILLLINMILISYHSYTRASYITDHYEDAFSHIKSNAALPVGLKNTFPDNSFNLVSPVSAVLLDEKGIPWELCDPKNGCPEGGYRNSLLFFTDVYYYPKSN</sequence>
<organism evidence="2 3">
    <name type="scientific">Methanospirillum hungatei JF-1 (strain ATCC 27890 / DSM 864 / NBRC 100397 / JF-1)</name>
    <dbReference type="NCBI Taxonomy" id="323259"/>
    <lineage>
        <taxon>Archaea</taxon>
        <taxon>Methanobacteriati</taxon>
        <taxon>Methanobacteriota</taxon>
        <taxon>Stenosarchaea group</taxon>
        <taxon>Methanomicrobia</taxon>
        <taxon>Methanomicrobiales</taxon>
        <taxon>Methanospirillaceae</taxon>
        <taxon>Methanospirillum</taxon>
    </lineage>
</organism>
<accession>Q2FN73</accession>
<feature type="transmembrane region" description="Helical" evidence="1">
    <location>
        <begin position="502"/>
        <end position="523"/>
    </location>
</feature>
<dbReference type="EnsemblBacteria" id="ABD41840">
    <property type="protein sequence ID" value="ABD41840"/>
    <property type="gene ID" value="Mhun_2133"/>
</dbReference>
<feature type="transmembrane region" description="Helical" evidence="1">
    <location>
        <begin position="108"/>
        <end position="133"/>
    </location>
</feature>
<keyword evidence="1" id="KW-1133">Transmembrane helix</keyword>
<dbReference type="HOGENOM" id="CLU_456895_0_0_2"/>
<feature type="transmembrane region" description="Helical" evidence="1">
    <location>
        <begin position="70"/>
        <end position="92"/>
    </location>
</feature>
<gene>
    <name evidence="2" type="ordered locus">Mhun_2133</name>
</gene>
<name>Q2FN73_METHJ</name>
<feature type="transmembrane region" description="Helical" evidence="1">
    <location>
        <begin position="322"/>
        <end position="343"/>
    </location>
</feature>
<keyword evidence="3" id="KW-1185">Reference proteome</keyword>
<dbReference type="InParanoid" id="Q2FN73"/>
<evidence type="ECO:0008006" key="4">
    <source>
        <dbReference type="Google" id="ProtNLM"/>
    </source>
</evidence>
<reference evidence="3" key="1">
    <citation type="journal article" date="2016" name="Stand. Genomic Sci.">
        <title>Complete genome sequence of Methanospirillum hungatei type strain JF1.</title>
        <authorList>
            <person name="Gunsalus R.P."/>
            <person name="Cook L.E."/>
            <person name="Crable B."/>
            <person name="Rohlin L."/>
            <person name="McDonald E."/>
            <person name="Mouttaki H."/>
            <person name="Sieber J.R."/>
            <person name="Poweleit N."/>
            <person name="Zhou H."/>
            <person name="Lapidus A.L."/>
            <person name="Daligault H.E."/>
            <person name="Land M."/>
            <person name="Gilna P."/>
            <person name="Ivanova N."/>
            <person name="Kyrpides N."/>
            <person name="Culley D.E."/>
            <person name="McInerney M.J."/>
        </authorList>
    </citation>
    <scope>NUCLEOTIDE SEQUENCE [LARGE SCALE GENOMIC DNA]</scope>
    <source>
        <strain evidence="3">ATCC 27890 / DSM 864 / NBRC 100397 / JF-1</strain>
    </source>
</reference>
<feature type="transmembrane region" description="Helical" evidence="1">
    <location>
        <begin position="299"/>
        <end position="315"/>
    </location>
</feature>
<keyword evidence="1" id="KW-0472">Membrane</keyword>
<feature type="transmembrane region" description="Helical" evidence="1">
    <location>
        <begin position="202"/>
        <end position="223"/>
    </location>
</feature>
<proteinExistence type="predicted"/>
<evidence type="ECO:0000256" key="1">
    <source>
        <dbReference type="SAM" id="Phobius"/>
    </source>
</evidence>
<evidence type="ECO:0000313" key="2">
    <source>
        <dbReference type="EMBL" id="ABD41840.1"/>
    </source>
</evidence>
<feature type="transmembrane region" description="Helical" evidence="1">
    <location>
        <begin position="41"/>
        <end position="64"/>
    </location>
</feature>
<feature type="transmembrane region" description="Helical" evidence="1">
    <location>
        <begin position="425"/>
        <end position="447"/>
    </location>
</feature>
<dbReference type="Proteomes" id="UP000001941">
    <property type="component" value="Chromosome"/>
</dbReference>
<protein>
    <recommendedName>
        <fullName evidence="4">Glycosyltransferase RgtA/B/C/D-like domain-containing protein</fullName>
    </recommendedName>
</protein>
<feature type="transmembrane region" description="Helical" evidence="1">
    <location>
        <begin position="250"/>
        <end position="271"/>
    </location>
</feature>
<dbReference type="AlphaFoldDB" id="Q2FN73"/>